<reference evidence="1 2" key="1">
    <citation type="submission" date="2017-09" db="EMBL/GenBank/DDBJ databases">
        <title>Whole genomes of Flavobacteriaceae.</title>
        <authorList>
            <person name="Stine C."/>
            <person name="Li C."/>
            <person name="Tadesse D."/>
        </authorList>
    </citation>
    <scope>NUCLEOTIDE SEQUENCE [LARGE SCALE GENOMIC DNA]</scope>
    <source>
        <strain evidence="1 2">ATCC 35036</strain>
    </source>
</reference>
<dbReference type="RefSeq" id="WP_097554892.1">
    <property type="nucleotide sequence ID" value="NZ_PCMW01000121.1"/>
</dbReference>
<name>A0A2H3KJ34_9FLAO</name>
<evidence type="ECO:0000313" key="2">
    <source>
        <dbReference type="Proteomes" id="UP000220828"/>
    </source>
</evidence>
<organism evidence="1 2">
    <name type="scientific">Flavobacterium branchiophilum</name>
    <dbReference type="NCBI Taxonomy" id="55197"/>
    <lineage>
        <taxon>Bacteria</taxon>
        <taxon>Pseudomonadati</taxon>
        <taxon>Bacteroidota</taxon>
        <taxon>Flavobacteriia</taxon>
        <taxon>Flavobacteriales</taxon>
        <taxon>Flavobacteriaceae</taxon>
        <taxon>Flavobacterium</taxon>
    </lineage>
</organism>
<evidence type="ECO:0000313" key="1">
    <source>
        <dbReference type="EMBL" id="PDS22028.1"/>
    </source>
</evidence>
<dbReference type="AlphaFoldDB" id="A0A2H3KJ34"/>
<sequence length="255" mass="30116">MTTQEHNTVKQLELHWPKVGKINNFHFITETTNLSKVNHGWQKTYERKVEILFLGRKEQYRLFQLITTKIILKSNKALPNKSLLTKLGYIFDYLELGINDKGTIKKVFNQNEVLLRFQDIKKQIEKDYYGLELEQLLNSISKTIENEKKLISFLQDYKMFGLYFTGLYVPFQSKPAEMITREVVLQDFEYQAVEEKIISSTENDNFTFNINLDNSSETFEKYTGIIKTELNRIQMGYLEIETVDLNIKYNTSWVG</sequence>
<gene>
    <name evidence="1" type="ORF">B0A77_14435</name>
</gene>
<protein>
    <submittedName>
        <fullName evidence="1">Uncharacterized protein</fullName>
    </submittedName>
</protein>
<dbReference type="Proteomes" id="UP000220828">
    <property type="component" value="Unassembled WGS sequence"/>
</dbReference>
<dbReference type="EMBL" id="PCMW01000121">
    <property type="protein sequence ID" value="PDS22028.1"/>
    <property type="molecule type" value="Genomic_DNA"/>
</dbReference>
<accession>A0A2H3KJ34</accession>
<dbReference type="OrthoDB" id="1322834at2"/>
<proteinExistence type="predicted"/>
<comment type="caution">
    <text evidence="1">The sequence shown here is derived from an EMBL/GenBank/DDBJ whole genome shotgun (WGS) entry which is preliminary data.</text>
</comment>